<evidence type="ECO:0008006" key="2">
    <source>
        <dbReference type="Google" id="ProtNLM"/>
    </source>
</evidence>
<proteinExistence type="predicted"/>
<protein>
    <recommendedName>
        <fullName evidence="2">Tail protein</fullName>
    </recommendedName>
</protein>
<reference evidence="1" key="1">
    <citation type="journal article" date="2021" name="Proc. Natl. Acad. Sci. U.S.A.">
        <title>A Catalog of Tens of Thousands of Viruses from Human Metagenomes Reveals Hidden Associations with Chronic Diseases.</title>
        <authorList>
            <person name="Tisza M.J."/>
            <person name="Buck C.B."/>
        </authorList>
    </citation>
    <scope>NUCLEOTIDE SEQUENCE</scope>
    <source>
        <strain evidence="1">Ctee23</strain>
    </source>
</reference>
<sequence>MAKNGTLTIDGEGIFTKYGVVVSDGGLASLVRWPSLKEVESNDWFEEDGLEADLSAPRLASRDVEIQLSLARGNDILGLLAMLGSKTFHEVYSPDLDMKFRLRYVSCGSVSTVNGDVGTASVTMADDFPLWNFTRSGLASTSVPACGITIDGRDLSAYGVRVLQGTVDSFRQAAESKTPLTRDIATRDGLITDGVTGGGLTVEKGRSYDNPAMRKRSRSVTVKCLMSRMTAAAFAKNWRALLYDLTRPEGRTVTVAALERSFRCYYSSCSVERFYSATGGLWCEFSVNLVITGY</sequence>
<name>A0A8S5R795_9VIRU</name>
<dbReference type="EMBL" id="BK015833">
    <property type="protein sequence ID" value="DAE27272.1"/>
    <property type="molecule type" value="Genomic_DNA"/>
</dbReference>
<organism evidence="1">
    <name type="scientific">virus sp. ctee23</name>
    <dbReference type="NCBI Taxonomy" id="2826809"/>
    <lineage>
        <taxon>Viruses</taxon>
    </lineage>
</organism>
<accession>A0A8S5R795</accession>
<evidence type="ECO:0000313" key="1">
    <source>
        <dbReference type="EMBL" id="DAE27272.1"/>
    </source>
</evidence>